<feature type="region of interest" description="Disordered" evidence="1">
    <location>
        <begin position="93"/>
        <end position="133"/>
    </location>
</feature>
<evidence type="ECO:0000256" key="1">
    <source>
        <dbReference type="SAM" id="MobiDB-lite"/>
    </source>
</evidence>
<feature type="compositionally biased region" description="Acidic residues" evidence="1">
    <location>
        <begin position="94"/>
        <end position="107"/>
    </location>
</feature>
<accession>A0A8N1S522</accession>
<feature type="compositionally biased region" description="Low complexity" evidence="1">
    <location>
        <begin position="108"/>
        <end position="129"/>
    </location>
</feature>
<gene>
    <name evidence="3" type="primary">LOC112552545</name>
</gene>
<dbReference type="AlphaFoldDB" id="A0A8N1S522"/>
<name>A0A8N1S522_9HYME</name>
<dbReference type="GeneID" id="112552545"/>
<proteinExistence type="predicted"/>
<keyword evidence="2" id="KW-1185">Reference proteome</keyword>
<reference evidence="3" key="1">
    <citation type="submission" date="2025-08" db="UniProtKB">
        <authorList>
            <consortium name="RefSeq"/>
        </authorList>
    </citation>
    <scope>IDENTIFICATION</scope>
</reference>
<protein>
    <submittedName>
        <fullName evidence="3">Component of gems protein 1-like</fullName>
    </submittedName>
</protein>
<dbReference type="RefSeq" id="XP_025073836.1">
    <property type="nucleotide sequence ID" value="XM_025218051.1"/>
</dbReference>
<organism evidence="2 3">
    <name type="scientific">Pogonomyrmex barbatus</name>
    <name type="common">red harvester ant</name>
    <dbReference type="NCBI Taxonomy" id="144034"/>
    <lineage>
        <taxon>Eukaryota</taxon>
        <taxon>Metazoa</taxon>
        <taxon>Ecdysozoa</taxon>
        <taxon>Arthropoda</taxon>
        <taxon>Hexapoda</taxon>
        <taxon>Insecta</taxon>
        <taxon>Pterygota</taxon>
        <taxon>Neoptera</taxon>
        <taxon>Endopterygota</taxon>
        <taxon>Hymenoptera</taxon>
        <taxon>Apocrita</taxon>
        <taxon>Aculeata</taxon>
        <taxon>Formicoidea</taxon>
        <taxon>Formicidae</taxon>
        <taxon>Myrmicinae</taxon>
        <taxon>Pogonomyrmex</taxon>
    </lineage>
</organism>
<dbReference type="Proteomes" id="UP000504615">
    <property type="component" value="Unplaced"/>
</dbReference>
<evidence type="ECO:0000313" key="2">
    <source>
        <dbReference type="Proteomes" id="UP000504615"/>
    </source>
</evidence>
<sequence length="160" mass="19304">MDHSATTRHTFHRHYNRNYCHHRHHQYHHCYHLHHHRYHHHHHHHQHICYCNHQYANVNQSKDKMLRDDNRYRSSFHFSVIFLNALSYSRYDDNNNDDDNDDDDNDDNANMNANVNVNDDGDDNNNANDAKYDNDSDEIFLTKDVLRFTVQGTPFASSYV</sequence>
<evidence type="ECO:0000313" key="3">
    <source>
        <dbReference type="RefSeq" id="XP_025073836.1"/>
    </source>
</evidence>